<accession>A0A124SAL5</accession>
<dbReference type="OMA" id="WDENDNL"/>
<dbReference type="GO" id="GO:0000054">
    <property type="term" value="P:ribosomal subunit export from nucleus"/>
    <property type="evidence" value="ECO:0007669"/>
    <property type="project" value="TreeGrafter"/>
</dbReference>
<dbReference type="STRING" id="59895.A0A124SAL5"/>
<evidence type="ECO:0000313" key="3">
    <source>
        <dbReference type="EMBL" id="KVH87866.1"/>
    </source>
</evidence>
<dbReference type="Proteomes" id="UP000243975">
    <property type="component" value="Unassembled WGS sequence"/>
</dbReference>
<dbReference type="GO" id="GO:0003924">
    <property type="term" value="F:GTPase activity"/>
    <property type="evidence" value="ECO:0007669"/>
    <property type="project" value="InterPro"/>
</dbReference>
<keyword evidence="2" id="KW-0342">GTP-binding</keyword>
<feature type="non-terminal residue" evidence="3">
    <location>
        <position position="1"/>
    </location>
</feature>
<organism evidence="3 4">
    <name type="scientific">Cynara cardunculus var. scolymus</name>
    <name type="common">Globe artichoke</name>
    <name type="synonym">Cynara scolymus</name>
    <dbReference type="NCBI Taxonomy" id="59895"/>
    <lineage>
        <taxon>Eukaryota</taxon>
        <taxon>Viridiplantae</taxon>
        <taxon>Streptophyta</taxon>
        <taxon>Embryophyta</taxon>
        <taxon>Tracheophyta</taxon>
        <taxon>Spermatophyta</taxon>
        <taxon>Magnoliopsida</taxon>
        <taxon>eudicotyledons</taxon>
        <taxon>Gunneridae</taxon>
        <taxon>Pentapetalae</taxon>
        <taxon>asterids</taxon>
        <taxon>campanulids</taxon>
        <taxon>Asterales</taxon>
        <taxon>Asteraceae</taxon>
        <taxon>Carduoideae</taxon>
        <taxon>Cardueae</taxon>
        <taxon>Carduinae</taxon>
        <taxon>Cynara</taxon>
    </lineage>
</organism>
<dbReference type="GO" id="GO:0005737">
    <property type="term" value="C:cytoplasm"/>
    <property type="evidence" value="ECO:0007669"/>
    <property type="project" value="TreeGrafter"/>
</dbReference>
<reference evidence="3 4" key="1">
    <citation type="journal article" date="2016" name="Sci. Rep.">
        <title>The genome sequence of the outbreeding globe artichoke constructed de novo incorporating a phase-aware low-pass sequencing strategy of F1 progeny.</title>
        <authorList>
            <person name="Scaglione D."/>
            <person name="Reyes-Chin-Wo S."/>
            <person name="Acquadro A."/>
            <person name="Froenicke L."/>
            <person name="Portis E."/>
            <person name="Beitel C."/>
            <person name="Tirone M."/>
            <person name="Mauro R."/>
            <person name="Lo Monaco A."/>
            <person name="Mauromicale G."/>
            <person name="Faccioli P."/>
            <person name="Cattivelli L."/>
            <person name="Rieseberg L."/>
            <person name="Michelmore R."/>
            <person name="Lanteri S."/>
        </authorList>
    </citation>
    <scope>NUCLEOTIDE SEQUENCE [LARGE SCALE GENOMIC DNA]</scope>
    <source>
        <strain evidence="3">2C</strain>
    </source>
</reference>
<dbReference type="PANTHER" id="PTHR24071">
    <property type="entry name" value="RAN GTPASE"/>
    <property type="match status" value="1"/>
</dbReference>
<feature type="non-terminal residue" evidence="3">
    <location>
        <position position="115"/>
    </location>
</feature>
<dbReference type="Gramene" id="KVH87866">
    <property type="protein sequence ID" value="KVH87866"/>
    <property type="gene ID" value="Ccrd_024820"/>
</dbReference>
<comment type="caution">
    <text evidence="3">The sequence shown here is derived from an EMBL/GenBank/DDBJ whole genome shotgun (WGS) entry which is preliminary data.</text>
</comment>
<dbReference type="PANTHER" id="PTHR24071:SF33">
    <property type="entry name" value="GTP-BINDING NUCLEAR PROTEIN RAN-1"/>
    <property type="match status" value="1"/>
</dbReference>
<evidence type="ECO:0000313" key="4">
    <source>
        <dbReference type="Proteomes" id="UP000243975"/>
    </source>
</evidence>
<gene>
    <name evidence="3" type="ORF">Ccrd_024820</name>
</gene>
<dbReference type="InterPro" id="IPR002041">
    <property type="entry name" value="Ran_GTPase"/>
</dbReference>
<protein>
    <submittedName>
        <fullName evidence="3">Uncharacterized protein</fullName>
    </submittedName>
</protein>
<dbReference type="GO" id="GO:0006606">
    <property type="term" value="P:protein import into nucleus"/>
    <property type="evidence" value="ECO:0007669"/>
    <property type="project" value="TreeGrafter"/>
</dbReference>
<dbReference type="GO" id="GO:0005525">
    <property type="term" value="F:GTP binding"/>
    <property type="evidence" value="ECO:0007669"/>
    <property type="project" value="UniProtKB-KW"/>
</dbReference>
<sequence length="115" mass="13425">FGAFVIFFVLPVKNWGLWHRDLCRYKFPLTLVLSYVNISFVDIFYDHSVCVNIPIVLSGKKEELVSNYNFKKPFLYLGRKLAGLTIIKLYSRKRDPNLHFVESPTLSPPEVQMNI</sequence>
<keyword evidence="1" id="KW-0547">Nucleotide-binding</keyword>
<evidence type="ECO:0000256" key="1">
    <source>
        <dbReference type="ARBA" id="ARBA00022741"/>
    </source>
</evidence>
<dbReference type="GO" id="GO:0005634">
    <property type="term" value="C:nucleus"/>
    <property type="evidence" value="ECO:0007669"/>
    <property type="project" value="TreeGrafter"/>
</dbReference>
<name>A0A124SAL5_CYNCS</name>
<dbReference type="AlphaFoldDB" id="A0A124SAL5"/>
<dbReference type="EMBL" id="LEKV01005756">
    <property type="protein sequence ID" value="KVH87866.1"/>
    <property type="molecule type" value="Genomic_DNA"/>
</dbReference>
<keyword evidence="4" id="KW-1185">Reference proteome</keyword>
<proteinExistence type="predicted"/>
<evidence type="ECO:0000256" key="2">
    <source>
        <dbReference type="ARBA" id="ARBA00023134"/>
    </source>
</evidence>